<reference evidence="4" key="1">
    <citation type="submission" date="2014-03" db="EMBL/GenBank/DDBJ databases">
        <title>The Genome Sequence of Puccinia striiformis f. sp. tritici PST-78.</title>
        <authorList>
            <consortium name="The Broad Institute Genome Sequencing Platform"/>
            <person name="Cuomo C."/>
            <person name="Hulbert S."/>
            <person name="Chen X."/>
            <person name="Walker B."/>
            <person name="Young S.K."/>
            <person name="Zeng Q."/>
            <person name="Gargeya S."/>
            <person name="Fitzgerald M."/>
            <person name="Haas B."/>
            <person name="Abouelleil A."/>
            <person name="Alvarado L."/>
            <person name="Arachchi H.M."/>
            <person name="Berlin A.M."/>
            <person name="Chapman S.B."/>
            <person name="Goldberg J."/>
            <person name="Griggs A."/>
            <person name="Gujja S."/>
            <person name="Hansen M."/>
            <person name="Howarth C."/>
            <person name="Imamovic A."/>
            <person name="Larimer J."/>
            <person name="McCowan C."/>
            <person name="Montmayeur A."/>
            <person name="Murphy C."/>
            <person name="Neiman D."/>
            <person name="Pearson M."/>
            <person name="Priest M."/>
            <person name="Roberts A."/>
            <person name="Saif S."/>
            <person name="Shea T."/>
            <person name="Sisk P."/>
            <person name="Sykes S."/>
            <person name="Wortman J."/>
            <person name="Nusbaum C."/>
            <person name="Birren B."/>
        </authorList>
    </citation>
    <scope>NUCLEOTIDE SEQUENCE [LARGE SCALE GENOMIC DNA]</scope>
    <source>
        <strain evidence="4">race PST-78</strain>
    </source>
</reference>
<evidence type="ECO:0000313" key="4">
    <source>
        <dbReference type="Proteomes" id="UP000054564"/>
    </source>
</evidence>
<evidence type="ECO:0000259" key="2">
    <source>
        <dbReference type="Pfam" id="PF20515"/>
    </source>
</evidence>
<sequence length="364" mass="41301">MNHRTGGQFGAQRILCKVVNHGTGGQFGAQESKINLDYEGSSSDTETEIDELDPYLIDFSSARYAQISERARKTLQQTSLLSKLYHKSSPPFLLRMSKKPKINTFSVELQTFARLNSLIITEGSTKKIILLARFHPHDPTDHLFEGFTELIEDLYIMSNHRSNLQNKNKLTEATLEESKAALKEFGMPSWSDETWESFKNEPSPLFSNAIVTTNDFSNKPHCDKDKNVFKYGIFRTPILPPSNVRGHALRFPEYDFDINFGTTPGIIEVLWKSNDVSHHTIGPPDELKSTKTSTHLGSSFQISHSLVSRALKLKKLSKAEKKKRTTNQAERSALTLKKLSQAEKKKRTTNQAERSQIKRQKKTS</sequence>
<feature type="domain" description="Tet-like 2OG-Fe(II) oxygenase" evidence="2">
    <location>
        <begin position="168"/>
        <end position="281"/>
    </location>
</feature>
<proteinExistence type="predicted"/>
<comment type="caution">
    <text evidence="3">The sequence shown here is derived from an EMBL/GenBank/DDBJ whole genome shotgun (WGS) entry which is preliminary data.</text>
</comment>
<dbReference type="InterPro" id="IPR046798">
    <property type="entry name" value="2OG-FeII_Oxy_6"/>
</dbReference>
<keyword evidence="4" id="KW-1185">Reference proteome</keyword>
<dbReference type="Pfam" id="PF20515">
    <property type="entry name" value="2OG-FeII_Oxy_6"/>
    <property type="match status" value="1"/>
</dbReference>
<dbReference type="Proteomes" id="UP000054564">
    <property type="component" value="Unassembled WGS sequence"/>
</dbReference>
<gene>
    <name evidence="3" type="ORF">PSTG_00750</name>
</gene>
<feature type="region of interest" description="Disordered" evidence="1">
    <location>
        <begin position="318"/>
        <end position="364"/>
    </location>
</feature>
<protein>
    <recommendedName>
        <fullName evidence="2">Tet-like 2OG-Fe(II) oxygenase domain-containing protein</fullName>
    </recommendedName>
</protein>
<evidence type="ECO:0000256" key="1">
    <source>
        <dbReference type="SAM" id="MobiDB-lite"/>
    </source>
</evidence>
<accession>A0A0L0W3X1</accession>
<organism evidence="3 4">
    <name type="scientific">Puccinia striiformis f. sp. tritici PST-78</name>
    <dbReference type="NCBI Taxonomy" id="1165861"/>
    <lineage>
        <taxon>Eukaryota</taxon>
        <taxon>Fungi</taxon>
        <taxon>Dikarya</taxon>
        <taxon>Basidiomycota</taxon>
        <taxon>Pucciniomycotina</taxon>
        <taxon>Pucciniomycetes</taxon>
        <taxon>Pucciniales</taxon>
        <taxon>Pucciniaceae</taxon>
        <taxon>Puccinia</taxon>
    </lineage>
</organism>
<dbReference type="EMBL" id="AJIL01000004">
    <property type="protein sequence ID" value="KNF06243.1"/>
    <property type="molecule type" value="Genomic_DNA"/>
</dbReference>
<dbReference type="AlphaFoldDB" id="A0A0L0W3X1"/>
<name>A0A0L0W3X1_9BASI</name>
<evidence type="ECO:0000313" key="3">
    <source>
        <dbReference type="EMBL" id="KNF06243.1"/>
    </source>
</evidence>